<dbReference type="SUPFAM" id="SSF51735">
    <property type="entry name" value="NAD(P)-binding Rossmann-fold domains"/>
    <property type="match status" value="1"/>
</dbReference>
<proteinExistence type="inferred from homology"/>
<name>A0ABR7HVP9_9FIRM</name>
<dbReference type="PANTHER" id="PTHR22604:SF105">
    <property type="entry name" value="TRANS-1,2-DIHYDROBENZENE-1,2-DIOL DEHYDROGENASE"/>
    <property type="match status" value="1"/>
</dbReference>
<gene>
    <name evidence="5" type="ORF">H8S34_11975</name>
</gene>
<protein>
    <submittedName>
        <fullName evidence="5">Gfo/Idh/MocA family oxidoreductase</fullName>
    </submittedName>
</protein>
<feature type="domain" description="GFO/IDH/MocA-like oxidoreductase" evidence="4">
    <location>
        <begin position="131"/>
        <end position="242"/>
    </location>
</feature>
<dbReference type="Pfam" id="PF22725">
    <property type="entry name" value="GFO_IDH_MocA_C3"/>
    <property type="match status" value="1"/>
</dbReference>
<evidence type="ECO:0000256" key="2">
    <source>
        <dbReference type="ARBA" id="ARBA00023002"/>
    </source>
</evidence>
<evidence type="ECO:0000259" key="4">
    <source>
        <dbReference type="Pfam" id="PF22725"/>
    </source>
</evidence>
<dbReference type="Gene3D" id="3.30.360.10">
    <property type="entry name" value="Dihydrodipicolinate Reductase, domain 2"/>
    <property type="match status" value="1"/>
</dbReference>
<keyword evidence="6" id="KW-1185">Reference proteome</keyword>
<dbReference type="InterPro" id="IPR000683">
    <property type="entry name" value="Gfo/Idh/MocA-like_OxRdtase_N"/>
</dbReference>
<evidence type="ECO:0000313" key="6">
    <source>
        <dbReference type="Proteomes" id="UP000660021"/>
    </source>
</evidence>
<dbReference type="InterPro" id="IPR036291">
    <property type="entry name" value="NAD(P)-bd_dom_sf"/>
</dbReference>
<dbReference type="InterPro" id="IPR055170">
    <property type="entry name" value="GFO_IDH_MocA-like_dom"/>
</dbReference>
<organism evidence="5 6">
    <name type="scientific">Pseudoflavonifractor hominis</name>
    <dbReference type="NCBI Taxonomy" id="2763059"/>
    <lineage>
        <taxon>Bacteria</taxon>
        <taxon>Bacillati</taxon>
        <taxon>Bacillota</taxon>
        <taxon>Clostridia</taxon>
        <taxon>Eubacteriales</taxon>
        <taxon>Oscillospiraceae</taxon>
        <taxon>Pseudoflavonifractor</taxon>
    </lineage>
</organism>
<dbReference type="EMBL" id="JACOPR010000008">
    <property type="protein sequence ID" value="MBC5731537.1"/>
    <property type="molecule type" value="Genomic_DNA"/>
</dbReference>
<dbReference type="InterPro" id="IPR050984">
    <property type="entry name" value="Gfo/Idh/MocA_domain"/>
</dbReference>
<evidence type="ECO:0000313" key="5">
    <source>
        <dbReference type="EMBL" id="MBC5731537.1"/>
    </source>
</evidence>
<comment type="caution">
    <text evidence="5">The sequence shown here is derived from an EMBL/GenBank/DDBJ whole genome shotgun (WGS) entry which is preliminary data.</text>
</comment>
<sequence>MRVGILGAGKIAGIMARTLREMENVQAWAVASRERERAEEFACTYGIERAYGSYEELVEDPAVDLIYVATPHSHHAEHCLLCIEHGKPVLCEKAFTANAAQARQVLARAEERGVFLTEAIWTRYMPSRRMIDDLIGEGALGEVVSLTANLGYPLTHVERIMEPALAGGALLDIGIYPLNFASMVLGDEVEDVTSACVKTSTGVDAQSSIVLRYRDGKMATLHTTVLAATEQYGIIYGTKGYLIAHNINNIDRISLFGPGWSLRREITVPKQITGYEYEVEACRRALETGALECPEMPHAQTLRMMEQMDALRRDWGVRYPFE</sequence>
<feature type="domain" description="Gfo/Idh/MocA-like oxidoreductase N-terminal" evidence="3">
    <location>
        <begin position="1"/>
        <end position="117"/>
    </location>
</feature>
<dbReference type="PANTHER" id="PTHR22604">
    <property type="entry name" value="OXIDOREDUCTASES"/>
    <property type="match status" value="1"/>
</dbReference>
<comment type="similarity">
    <text evidence="1">Belongs to the Gfo/Idh/MocA family.</text>
</comment>
<evidence type="ECO:0000259" key="3">
    <source>
        <dbReference type="Pfam" id="PF01408"/>
    </source>
</evidence>
<keyword evidence="2" id="KW-0560">Oxidoreductase</keyword>
<dbReference type="SUPFAM" id="SSF55347">
    <property type="entry name" value="Glyceraldehyde-3-phosphate dehydrogenase-like, C-terminal domain"/>
    <property type="match status" value="1"/>
</dbReference>
<dbReference type="Pfam" id="PF01408">
    <property type="entry name" value="GFO_IDH_MocA"/>
    <property type="match status" value="1"/>
</dbReference>
<dbReference type="Proteomes" id="UP000660021">
    <property type="component" value="Unassembled WGS sequence"/>
</dbReference>
<dbReference type="Gene3D" id="3.40.50.720">
    <property type="entry name" value="NAD(P)-binding Rossmann-like Domain"/>
    <property type="match status" value="1"/>
</dbReference>
<evidence type="ECO:0000256" key="1">
    <source>
        <dbReference type="ARBA" id="ARBA00010928"/>
    </source>
</evidence>
<reference evidence="5 6" key="1">
    <citation type="submission" date="2020-08" db="EMBL/GenBank/DDBJ databases">
        <title>Genome public.</title>
        <authorList>
            <person name="Liu C."/>
            <person name="Sun Q."/>
        </authorList>
    </citation>
    <scope>NUCLEOTIDE SEQUENCE [LARGE SCALE GENOMIC DNA]</scope>
    <source>
        <strain evidence="5 6">New-38</strain>
    </source>
</reference>
<accession>A0ABR7HVP9</accession>